<sequence>MSIKPMIWMYSRCRRSNDGEGKIEFLELLELSGTVQTNHPLQDLLQPCNEAMEQALTVVLDNIRCSGPNGLFVIESGVSVRPRGPFFINGTPPSSLGTRNYLFFPPLICS</sequence>
<evidence type="ECO:0000313" key="2">
    <source>
        <dbReference type="Proteomes" id="UP000499080"/>
    </source>
</evidence>
<gene>
    <name evidence="1" type="ORF">AVEN_97829_1</name>
</gene>
<dbReference type="EMBL" id="BGPR01008420">
    <property type="protein sequence ID" value="GBN33717.1"/>
    <property type="molecule type" value="Genomic_DNA"/>
</dbReference>
<protein>
    <submittedName>
        <fullName evidence="1">Uncharacterized protein</fullName>
    </submittedName>
</protein>
<dbReference type="AlphaFoldDB" id="A0A4Y2N6C1"/>
<accession>A0A4Y2N6C1</accession>
<organism evidence="1 2">
    <name type="scientific">Araneus ventricosus</name>
    <name type="common">Orbweaver spider</name>
    <name type="synonym">Epeira ventricosa</name>
    <dbReference type="NCBI Taxonomy" id="182803"/>
    <lineage>
        <taxon>Eukaryota</taxon>
        <taxon>Metazoa</taxon>
        <taxon>Ecdysozoa</taxon>
        <taxon>Arthropoda</taxon>
        <taxon>Chelicerata</taxon>
        <taxon>Arachnida</taxon>
        <taxon>Araneae</taxon>
        <taxon>Araneomorphae</taxon>
        <taxon>Entelegynae</taxon>
        <taxon>Araneoidea</taxon>
        <taxon>Araneidae</taxon>
        <taxon>Araneus</taxon>
    </lineage>
</organism>
<evidence type="ECO:0000313" key="1">
    <source>
        <dbReference type="EMBL" id="GBN33717.1"/>
    </source>
</evidence>
<reference evidence="1 2" key="1">
    <citation type="journal article" date="2019" name="Sci. Rep.">
        <title>Orb-weaving spider Araneus ventricosus genome elucidates the spidroin gene catalogue.</title>
        <authorList>
            <person name="Kono N."/>
            <person name="Nakamura H."/>
            <person name="Ohtoshi R."/>
            <person name="Moran D.A.P."/>
            <person name="Shinohara A."/>
            <person name="Yoshida Y."/>
            <person name="Fujiwara M."/>
            <person name="Mori M."/>
            <person name="Tomita M."/>
            <person name="Arakawa K."/>
        </authorList>
    </citation>
    <scope>NUCLEOTIDE SEQUENCE [LARGE SCALE GENOMIC DNA]</scope>
</reference>
<name>A0A4Y2N6C1_ARAVE</name>
<keyword evidence="2" id="KW-1185">Reference proteome</keyword>
<comment type="caution">
    <text evidence="1">The sequence shown here is derived from an EMBL/GenBank/DDBJ whole genome shotgun (WGS) entry which is preliminary data.</text>
</comment>
<dbReference type="Proteomes" id="UP000499080">
    <property type="component" value="Unassembled WGS sequence"/>
</dbReference>
<proteinExistence type="predicted"/>